<gene>
    <name evidence="4" type="ORF">PM10SUCC1_23510</name>
</gene>
<dbReference type="InterPro" id="IPR001034">
    <property type="entry name" value="DeoR_HTH"/>
</dbReference>
<proteinExistence type="predicted"/>
<dbReference type="Pfam" id="PF00455">
    <property type="entry name" value="DeoRC"/>
    <property type="match status" value="1"/>
</dbReference>
<dbReference type="SUPFAM" id="SSF46785">
    <property type="entry name" value="Winged helix' DNA-binding domain"/>
    <property type="match status" value="1"/>
</dbReference>
<comment type="caution">
    <text evidence="4">The sequence shown here is derived from an EMBL/GenBank/DDBJ whole genome shotgun (WGS) entry which is preliminary data.</text>
</comment>
<keyword evidence="1" id="KW-0805">Transcription regulation</keyword>
<dbReference type="PANTHER" id="PTHR30363">
    <property type="entry name" value="HTH-TYPE TRANSCRIPTIONAL REGULATOR SRLR-RELATED"/>
    <property type="match status" value="1"/>
</dbReference>
<evidence type="ECO:0000256" key="2">
    <source>
        <dbReference type="ARBA" id="ARBA00023163"/>
    </source>
</evidence>
<dbReference type="SMART" id="SM01134">
    <property type="entry name" value="DeoRC"/>
    <property type="match status" value="1"/>
</dbReference>
<evidence type="ECO:0000313" key="4">
    <source>
        <dbReference type="EMBL" id="GLI56837.1"/>
    </source>
</evidence>
<dbReference type="InterPro" id="IPR036388">
    <property type="entry name" value="WH-like_DNA-bd_sf"/>
</dbReference>
<dbReference type="PROSITE" id="PS51000">
    <property type="entry name" value="HTH_DEOR_2"/>
    <property type="match status" value="1"/>
</dbReference>
<organism evidence="4 5">
    <name type="scientific">Propionigenium maris DSM 9537</name>
    <dbReference type="NCBI Taxonomy" id="1123000"/>
    <lineage>
        <taxon>Bacteria</taxon>
        <taxon>Fusobacteriati</taxon>
        <taxon>Fusobacteriota</taxon>
        <taxon>Fusobacteriia</taxon>
        <taxon>Fusobacteriales</taxon>
        <taxon>Fusobacteriaceae</taxon>
        <taxon>Propionigenium</taxon>
    </lineage>
</organism>
<dbReference type="Proteomes" id="UP001144471">
    <property type="component" value="Unassembled WGS sequence"/>
</dbReference>
<dbReference type="Pfam" id="PF08220">
    <property type="entry name" value="HTH_DeoR"/>
    <property type="match status" value="1"/>
</dbReference>
<keyword evidence="5" id="KW-1185">Reference proteome</keyword>
<sequence length="253" mass="28468">MFAKERRLEILSMLMNKKKVRVRELSDLFNVSEVIIRKDLKLLEEEGKLERTHGGAILRKEIPEDISLTTRMISNVEGKNRIVEKLYKLIERGEIIFLDSSSTNLMLAQKLAQFPKEVTIATNMLDIMKTLENVPGITLIGIGGTYHSLLGTFLGGIALDSVLGINSQKLFLGGAGIDIQRGNLSIFDSDEVQLKKAMIKMASKVYFVCEGEKFSHYGIYNFATLEDIDGLVTDMEMEPQITAKLEEHEIEII</sequence>
<dbReference type="AlphaFoldDB" id="A0A9W6LNQ8"/>
<accession>A0A9W6LNQ8</accession>
<dbReference type="EMBL" id="BSDY01000010">
    <property type="protein sequence ID" value="GLI56837.1"/>
    <property type="molecule type" value="Genomic_DNA"/>
</dbReference>
<dbReference type="InterPro" id="IPR037171">
    <property type="entry name" value="NagB/RpiA_transferase-like"/>
</dbReference>
<dbReference type="PRINTS" id="PR00037">
    <property type="entry name" value="HTHLACR"/>
</dbReference>
<feature type="domain" description="HTH deoR-type" evidence="3">
    <location>
        <begin position="3"/>
        <end position="58"/>
    </location>
</feature>
<dbReference type="SMART" id="SM00420">
    <property type="entry name" value="HTH_DEOR"/>
    <property type="match status" value="1"/>
</dbReference>
<keyword evidence="2" id="KW-0804">Transcription</keyword>
<dbReference type="InterPro" id="IPR036390">
    <property type="entry name" value="WH_DNA-bd_sf"/>
</dbReference>
<evidence type="ECO:0000259" key="3">
    <source>
        <dbReference type="PROSITE" id="PS51000"/>
    </source>
</evidence>
<dbReference type="SUPFAM" id="SSF100950">
    <property type="entry name" value="NagB/RpiA/CoA transferase-like"/>
    <property type="match status" value="1"/>
</dbReference>
<dbReference type="Gene3D" id="1.10.10.10">
    <property type="entry name" value="Winged helix-like DNA-binding domain superfamily/Winged helix DNA-binding domain"/>
    <property type="match status" value="1"/>
</dbReference>
<name>A0A9W6LNQ8_9FUSO</name>
<dbReference type="GO" id="GO:0003700">
    <property type="term" value="F:DNA-binding transcription factor activity"/>
    <property type="evidence" value="ECO:0007669"/>
    <property type="project" value="InterPro"/>
</dbReference>
<evidence type="ECO:0000313" key="5">
    <source>
        <dbReference type="Proteomes" id="UP001144471"/>
    </source>
</evidence>
<evidence type="ECO:0000256" key="1">
    <source>
        <dbReference type="ARBA" id="ARBA00023015"/>
    </source>
</evidence>
<reference evidence="4" key="1">
    <citation type="submission" date="2022-12" db="EMBL/GenBank/DDBJ databases">
        <title>Reference genome sequencing for broad-spectrum identification of bacterial and archaeal isolates by mass spectrometry.</title>
        <authorList>
            <person name="Sekiguchi Y."/>
            <person name="Tourlousse D.M."/>
        </authorList>
    </citation>
    <scope>NUCLEOTIDE SEQUENCE</scope>
    <source>
        <strain evidence="4">10succ1</strain>
    </source>
</reference>
<protein>
    <submittedName>
        <fullName evidence="4">DeoR family transcriptional regulator</fullName>
    </submittedName>
</protein>
<dbReference type="RefSeq" id="WP_281836213.1">
    <property type="nucleotide sequence ID" value="NZ_BSDY01000010.1"/>
</dbReference>
<dbReference type="InterPro" id="IPR050313">
    <property type="entry name" value="Carb_Metab_HTH_regulators"/>
</dbReference>
<dbReference type="InterPro" id="IPR014036">
    <property type="entry name" value="DeoR-like_C"/>
</dbReference>
<dbReference type="PANTHER" id="PTHR30363:SF44">
    <property type="entry name" value="AGA OPERON TRANSCRIPTIONAL REPRESSOR-RELATED"/>
    <property type="match status" value="1"/>
</dbReference>